<keyword evidence="2" id="KW-0805">Transcription regulation</keyword>
<reference evidence="5" key="1">
    <citation type="submission" date="2006-10" db="EMBL/GenBank/DDBJ databases">
        <title>Complete sequence of Solibacter usitatus Ellin6076.</title>
        <authorList>
            <consortium name="US DOE Joint Genome Institute"/>
            <person name="Copeland A."/>
            <person name="Lucas S."/>
            <person name="Lapidus A."/>
            <person name="Barry K."/>
            <person name="Detter J.C."/>
            <person name="Glavina del Rio T."/>
            <person name="Hammon N."/>
            <person name="Israni S."/>
            <person name="Dalin E."/>
            <person name="Tice H."/>
            <person name="Pitluck S."/>
            <person name="Thompson L.S."/>
            <person name="Brettin T."/>
            <person name="Bruce D."/>
            <person name="Han C."/>
            <person name="Tapia R."/>
            <person name="Gilna P."/>
            <person name="Schmutz J."/>
            <person name="Larimer F."/>
            <person name="Land M."/>
            <person name="Hauser L."/>
            <person name="Kyrpides N."/>
            <person name="Mikhailova N."/>
            <person name="Janssen P.H."/>
            <person name="Kuske C.R."/>
            <person name="Richardson P."/>
        </authorList>
    </citation>
    <scope>NUCLEOTIDE SEQUENCE</scope>
    <source>
        <strain evidence="5">Ellin6076</strain>
    </source>
</reference>
<protein>
    <submittedName>
        <fullName evidence="5">Transcriptional repressor, CopY family</fullName>
    </submittedName>
</protein>
<accession>Q01V80</accession>
<organism evidence="5">
    <name type="scientific">Solibacter usitatus (strain Ellin6076)</name>
    <dbReference type="NCBI Taxonomy" id="234267"/>
    <lineage>
        <taxon>Bacteria</taxon>
        <taxon>Pseudomonadati</taxon>
        <taxon>Acidobacteriota</taxon>
        <taxon>Terriglobia</taxon>
        <taxon>Bryobacterales</taxon>
        <taxon>Solibacteraceae</taxon>
        <taxon>Candidatus Solibacter</taxon>
    </lineage>
</organism>
<evidence type="ECO:0000256" key="1">
    <source>
        <dbReference type="ARBA" id="ARBA00011046"/>
    </source>
</evidence>
<evidence type="ECO:0000256" key="3">
    <source>
        <dbReference type="ARBA" id="ARBA00023125"/>
    </source>
</evidence>
<dbReference type="KEGG" id="sus:Acid_5488"/>
<dbReference type="InterPro" id="IPR036390">
    <property type="entry name" value="WH_DNA-bd_sf"/>
</dbReference>
<dbReference type="HOGENOM" id="CLU_119090_4_2_0"/>
<dbReference type="GO" id="GO:0003677">
    <property type="term" value="F:DNA binding"/>
    <property type="evidence" value="ECO:0007669"/>
    <property type="project" value="UniProtKB-KW"/>
</dbReference>
<dbReference type="AlphaFoldDB" id="Q01V80"/>
<keyword evidence="4" id="KW-0804">Transcription</keyword>
<comment type="similarity">
    <text evidence="1">Belongs to the BlaI transcriptional regulatory family.</text>
</comment>
<dbReference type="OrthoDB" id="279010at2"/>
<keyword evidence="3" id="KW-0238">DNA-binding</keyword>
<evidence type="ECO:0000256" key="4">
    <source>
        <dbReference type="ARBA" id="ARBA00023163"/>
    </source>
</evidence>
<dbReference type="GO" id="GO:0045892">
    <property type="term" value="P:negative regulation of DNA-templated transcription"/>
    <property type="evidence" value="ECO:0007669"/>
    <property type="project" value="InterPro"/>
</dbReference>
<proteinExistence type="inferred from homology"/>
<dbReference type="Pfam" id="PF03965">
    <property type="entry name" value="Penicillinase_R"/>
    <property type="match status" value="1"/>
</dbReference>
<dbReference type="InterPro" id="IPR036388">
    <property type="entry name" value="WH-like_DNA-bd_sf"/>
</dbReference>
<evidence type="ECO:0000256" key="2">
    <source>
        <dbReference type="ARBA" id="ARBA00023015"/>
    </source>
</evidence>
<name>Q01V80_SOLUE</name>
<dbReference type="InterPro" id="IPR005650">
    <property type="entry name" value="BlaI_family"/>
</dbReference>
<dbReference type="SUPFAM" id="SSF46785">
    <property type="entry name" value="Winged helix' DNA-binding domain"/>
    <property type="match status" value="1"/>
</dbReference>
<dbReference type="PIRSF" id="PIRSF019455">
    <property type="entry name" value="CopR_AtkY"/>
    <property type="match status" value="1"/>
</dbReference>
<sequence>MASKPPRPTEAELNILQVLWQGGPRSVRAIQQVLNEVKPTGYTTVLKMLQIMTEKGLVDRDDKVRPQIYRARHSRELTQRRLLGDLVHRAFGGSVKALVLQALATKKSSPEELAALEKLLDRMEDRKNDTSTGSF</sequence>
<dbReference type="eggNOG" id="COG3682">
    <property type="taxonomic scope" value="Bacteria"/>
</dbReference>
<evidence type="ECO:0000313" key="5">
    <source>
        <dbReference type="EMBL" id="ABJ86435.1"/>
    </source>
</evidence>
<dbReference type="EMBL" id="CP000473">
    <property type="protein sequence ID" value="ABJ86435.1"/>
    <property type="molecule type" value="Genomic_DNA"/>
</dbReference>
<gene>
    <name evidence="5" type="ordered locus">Acid_5488</name>
</gene>
<dbReference type="InParanoid" id="Q01V80"/>
<dbReference type="Gene3D" id="1.10.4040.10">
    <property type="entry name" value="Penicillinase repressor domain"/>
    <property type="match status" value="1"/>
</dbReference>
<dbReference type="Gene3D" id="1.10.10.10">
    <property type="entry name" value="Winged helix-like DNA-binding domain superfamily/Winged helix DNA-binding domain"/>
    <property type="match status" value="1"/>
</dbReference>
<dbReference type="STRING" id="234267.Acid_5488"/>